<dbReference type="PANTHER" id="PTHR43190">
    <property type="entry name" value="N-ACETYL-D-GLUCOSAMINE KINASE"/>
    <property type="match status" value="1"/>
</dbReference>
<evidence type="ECO:0000313" key="1">
    <source>
        <dbReference type="EMBL" id="SHF82749.1"/>
    </source>
</evidence>
<dbReference type="Proteomes" id="UP000184105">
    <property type="component" value="Unassembled WGS sequence"/>
</dbReference>
<evidence type="ECO:0000313" key="2">
    <source>
        <dbReference type="Proteomes" id="UP000184105"/>
    </source>
</evidence>
<dbReference type="InterPro" id="IPR043129">
    <property type="entry name" value="ATPase_NBD"/>
</dbReference>
<dbReference type="SUPFAM" id="SSF53067">
    <property type="entry name" value="Actin-like ATPase domain"/>
    <property type="match status" value="2"/>
</dbReference>
<dbReference type="EMBL" id="FQWA01000012">
    <property type="protein sequence ID" value="SHF82749.1"/>
    <property type="molecule type" value="Genomic_DNA"/>
</dbReference>
<evidence type="ECO:0008006" key="3">
    <source>
        <dbReference type="Google" id="ProtNLM"/>
    </source>
</evidence>
<dbReference type="Gene3D" id="1.10.720.160">
    <property type="match status" value="1"/>
</dbReference>
<dbReference type="InterPro" id="IPR052519">
    <property type="entry name" value="Euk-type_GlcNAc_Kinase"/>
</dbReference>
<protein>
    <recommendedName>
        <fullName evidence="3">ATPase</fullName>
    </recommendedName>
</protein>
<sequence>MILIADSGGSKTDWALMTLPTNTHKFVLKVRTQGINPFHQSKEFILNTLEQELMPALINAANPSKIFYDQSDIAEKVSKIAFYGAGCTEMLSQIVREALTATFPSASIKVESDLLGAAHAVCVRKAGIACILGTGANSCQYDGEKIVANVPPLGYILGDEGSGAVLGKLLLNGIFKGDLPVEIRDLYLQWSGLTYPKIIDKVYRQPLANRFLASCSKFIKENLQYAELESLVMFNFDSFFQKNILKYSDSSIRSISAVGGIAAAFEDQLRASASRFDYQVNKVIASPIDGLIEYYS</sequence>
<dbReference type="RefSeq" id="WP_025838654.1">
    <property type="nucleotide sequence ID" value="NZ_BAKP01000023.1"/>
</dbReference>
<organism evidence="1 2">
    <name type="scientific">Prevotella scopos JCM 17725</name>
    <dbReference type="NCBI Taxonomy" id="1236518"/>
    <lineage>
        <taxon>Bacteria</taxon>
        <taxon>Pseudomonadati</taxon>
        <taxon>Bacteroidota</taxon>
        <taxon>Bacteroidia</taxon>
        <taxon>Bacteroidales</taxon>
        <taxon>Prevotellaceae</taxon>
        <taxon>Prevotella</taxon>
    </lineage>
</organism>
<name>A0AAX2F3L0_9BACT</name>
<dbReference type="Gene3D" id="3.30.420.40">
    <property type="match status" value="2"/>
</dbReference>
<dbReference type="AlphaFoldDB" id="A0AAX2F3L0"/>
<dbReference type="CDD" id="cd24079">
    <property type="entry name" value="ASKHA_NBD_PG1100-like"/>
    <property type="match status" value="1"/>
</dbReference>
<gene>
    <name evidence="1" type="ORF">SAMN05444364_11211</name>
</gene>
<keyword evidence="2" id="KW-1185">Reference proteome</keyword>
<proteinExistence type="predicted"/>
<dbReference type="PANTHER" id="PTHR43190:SF3">
    <property type="entry name" value="N-ACETYL-D-GLUCOSAMINE KINASE"/>
    <property type="match status" value="1"/>
</dbReference>
<comment type="caution">
    <text evidence="1">The sequence shown here is derived from an EMBL/GenBank/DDBJ whole genome shotgun (WGS) entry which is preliminary data.</text>
</comment>
<reference evidence="1 2" key="1">
    <citation type="submission" date="2016-11" db="EMBL/GenBank/DDBJ databases">
        <authorList>
            <person name="Varghese N."/>
            <person name="Submissions S."/>
        </authorList>
    </citation>
    <scope>NUCLEOTIDE SEQUENCE [LARGE SCALE GENOMIC DNA]</scope>
    <source>
        <strain evidence="1 2">DSM 22613</strain>
    </source>
</reference>
<accession>A0AAX2F3L0</accession>